<protein>
    <submittedName>
        <fullName evidence="1">Uncharacterized protein</fullName>
    </submittedName>
</protein>
<organism evidence="1 2">
    <name type="scientific">Ixodes persulcatus</name>
    <name type="common">Taiga tick</name>
    <dbReference type="NCBI Taxonomy" id="34615"/>
    <lineage>
        <taxon>Eukaryota</taxon>
        <taxon>Metazoa</taxon>
        <taxon>Ecdysozoa</taxon>
        <taxon>Arthropoda</taxon>
        <taxon>Chelicerata</taxon>
        <taxon>Arachnida</taxon>
        <taxon>Acari</taxon>
        <taxon>Parasitiformes</taxon>
        <taxon>Ixodida</taxon>
        <taxon>Ixodoidea</taxon>
        <taxon>Ixodidae</taxon>
        <taxon>Ixodinae</taxon>
        <taxon>Ixodes</taxon>
    </lineage>
</organism>
<evidence type="ECO:0000313" key="1">
    <source>
        <dbReference type="EMBL" id="KAG0415671.1"/>
    </source>
</evidence>
<proteinExistence type="predicted"/>
<dbReference type="Proteomes" id="UP000805193">
    <property type="component" value="Unassembled WGS sequence"/>
</dbReference>
<accession>A0AC60P8I6</accession>
<gene>
    <name evidence="1" type="ORF">HPB47_007154</name>
</gene>
<evidence type="ECO:0000313" key="2">
    <source>
        <dbReference type="Proteomes" id="UP000805193"/>
    </source>
</evidence>
<reference evidence="1 2" key="1">
    <citation type="journal article" date="2020" name="Cell">
        <title>Large-Scale Comparative Analyses of Tick Genomes Elucidate Their Genetic Diversity and Vector Capacities.</title>
        <authorList>
            <consortium name="Tick Genome and Microbiome Consortium (TIGMIC)"/>
            <person name="Jia N."/>
            <person name="Wang J."/>
            <person name="Shi W."/>
            <person name="Du L."/>
            <person name="Sun Y."/>
            <person name="Zhan W."/>
            <person name="Jiang J.F."/>
            <person name="Wang Q."/>
            <person name="Zhang B."/>
            <person name="Ji P."/>
            <person name="Bell-Sakyi L."/>
            <person name="Cui X.M."/>
            <person name="Yuan T.T."/>
            <person name="Jiang B.G."/>
            <person name="Yang W.F."/>
            <person name="Lam T.T."/>
            <person name="Chang Q.C."/>
            <person name="Ding S.J."/>
            <person name="Wang X.J."/>
            <person name="Zhu J.G."/>
            <person name="Ruan X.D."/>
            <person name="Zhao L."/>
            <person name="Wei J.T."/>
            <person name="Ye R.Z."/>
            <person name="Que T.C."/>
            <person name="Du C.H."/>
            <person name="Zhou Y.H."/>
            <person name="Cheng J.X."/>
            <person name="Dai P.F."/>
            <person name="Guo W.B."/>
            <person name="Han X.H."/>
            <person name="Huang E.J."/>
            <person name="Li L.F."/>
            <person name="Wei W."/>
            <person name="Gao Y.C."/>
            <person name="Liu J.Z."/>
            <person name="Shao H.Z."/>
            <person name="Wang X."/>
            <person name="Wang C.C."/>
            <person name="Yang T.C."/>
            <person name="Huo Q.B."/>
            <person name="Li W."/>
            <person name="Chen H.Y."/>
            <person name="Chen S.E."/>
            <person name="Zhou L.G."/>
            <person name="Ni X.B."/>
            <person name="Tian J.H."/>
            <person name="Sheng Y."/>
            <person name="Liu T."/>
            <person name="Pan Y.S."/>
            <person name="Xia L.Y."/>
            <person name="Li J."/>
            <person name="Zhao F."/>
            <person name="Cao W.C."/>
        </authorList>
    </citation>
    <scope>NUCLEOTIDE SEQUENCE [LARGE SCALE GENOMIC DNA]</scope>
    <source>
        <strain evidence="1">Iper-2018</strain>
    </source>
</reference>
<name>A0AC60P8I6_IXOPE</name>
<comment type="caution">
    <text evidence="1">The sequence shown here is derived from an EMBL/GenBank/DDBJ whole genome shotgun (WGS) entry which is preliminary data.</text>
</comment>
<sequence length="100" mass="11626">MYICEESYVPLMGLLPGRMSFKGRNPDIERLMRDNELKDPQYSKMPGISDEEMAERYSTLVGTMAKKFSKKKHRPSPDPSEERKRKIPKATKFQKPSDDT</sequence>
<dbReference type="EMBL" id="JABSTQ010011046">
    <property type="protein sequence ID" value="KAG0415671.1"/>
    <property type="molecule type" value="Genomic_DNA"/>
</dbReference>
<keyword evidence="2" id="KW-1185">Reference proteome</keyword>